<name>A0ABP8HR71_9BACT</name>
<organism evidence="2 3">
    <name type="scientific">Flaviaesturariibacter amylovorans</name>
    <dbReference type="NCBI Taxonomy" id="1084520"/>
    <lineage>
        <taxon>Bacteria</taxon>
        <taxon>Pseudomonadati</taxon>
        <taxon>Bacteroidota</taxon>
        <taxon>Chitinophagia</taxon>
        <taxon>Chitinophagales</taxon>
        <taxon>Chitinophagaceae</taxon>
        <taxon>Flaviaestuariibacter</taxon>
    </lineage>
</organism>
<dbReference type="Proteomes" id="UP001501725">
    <property type="component" value="Unassembled WGS sequence"/>
</dbReference>
<feature type="transmembrane region" description="Helical" evidence="1">
    <location>
        <begin position="36"/>
        <end position="60"/>
    </location>
</feature>
<keyword evidence="1" id="KW-0472">Membrane</keyword>
<evidence type="ECO:0000256" key="1">
    <source>
        <dbReference type="SAM" id="Phobius"/>
    </source>
</evidence>
<keyword evidence="3" id="KW-1185">Reference proteome</keyword>
<comment type="caution">
    <text evidence="2">The sequence shown here is derived from an EMBL/GenBank/DDBJ whole genome shotgun (WGS) entry which is preliminary data.</text>
</comment>
<reference evidence="3" key="1">
    <citation type="journal article" date="2019" name="Int. J. Syst. Evol. Microbiol.">
        <title>The Global Catalogue of Microorganisms (GCM) 10K type strain sequencing project: providing services to taxonomists for standard genome sequencing and annotation.</title>
        <authorList>
            <consortium name="The Broad Institute Genomics Platform"/>
            <consortium name="The Broad Institute Genome Sequencing Center for Infectious Disease"/>
            <person name="Wu L."/>
            <person name="Ma J."/>
        </authorList>
    </citation>
    <scope>NUCLEOTIDE SEQUENCE [LARGE SCALE GENOMIC DNA]</scope>
    <source>
        <strain evidence="3">JCM 17919</strain>
    </source>
</reference>
<proteinExistence type="predicted"/>
<evidence type="ECO:0000313" key="3">
    <source>
        <dbReference type="Proteomes" id="UP001501725"/>
    </source>
</evidence>
<gene>
    <name evidence="2" type="ORF">GCM10023184_43100</name>
</gene>
<keyword evidence="1" id="KW-0812">Transmembrane</keyword>
<feature type="transmembrane region" description="Helical" evidence="1">
    <location>
        <begin position="6"/>
        <end position="29"/>
    </location>
</feature>
<feature type="transmembrane region" description="Helical" evidence="1">
    <location>
        <begin position="72"/>
        <end position="93"/>
    </location>
</feature>
<sequence>MVQLNLRFYALCMALFSVLLVCIFSLTSVMYDWRTYWVDALGFFVFGNAYAISAGLMAFYEEYMPDPRRYVRLAFGLAAIPTAIFFYAFFVLATSI</sequence>
<accession>A0ABP8HR71</accession>
<protein>
    <submittedName>
        <fullName evidence="2">Uncharacterized protein</fullName>
    </submittedName>
</protein>
<keyword evidence="1" id="KW-1133">Transmembrane helix</keyword>
<evidence type="ECO:0000313" key="2">
    <source>
        <dbReference type="EMBL" id="GAA4343082.1"/>
    </source>
</evidence>
<dbReference type="EMBL" id="BAABGY010000016">
    <property type="protein sequence ID" value="GAA4343082.1"/>
    <property type="molecule type" value="Genomic_DNA"/>
</dbReference>
<dbReference type="RefSeq" id="WP_345258035.1">
    <property type="nucleotide sequence ID" value="NZ_BAABGY010000016.1"/>
</dbReference>